<dbReference type="Gene3D" id="1.20.1070.10">
    <property type="entry name" value="Rhodopsin 7-helix transmembrane proteins"/>
    <property type="match status" value="1"/>
</dbReference>
<evidence type="ECO:0000256" key="2">
    <source>
        <dbReference type="ARBA" id="ARBA00010663"/>
    </source>
</evidence>
<reference evidence="13" key="1">
    <citation type="submission" date="2023-11" db="EMBL/GenBank/DDBJ databases">
        <title>Genome assemblies of two species of porcelain crab, Petrolisthes cinctipes and Petrolisthes manimaculis (Anomura: Porcellanidae).</title>
        <authorList>
            <person name="Angst P."/>
        </authorList>
    </citation>
    <scope>NUCLEOTIDE SEQUENCE</scope>
    <source>
        <strain evidence="13">PB745_02</strain>
        <tissue evidence="13">Gill</tissue>
    </source>
</reference>
<evidence type="ECO:0000256" key="9">
    <source>
        <dbReference type="ARBA" id="ARBA00023180"/>
    </source>
</evidence>
<comment type="caution">
    <text evidence="13">The sequence shown here is derived from an EMBL/GenBank/DDBJ whole genome shotgun (WGS) entry which is preliminary data.</text>
</comment>
<keyword evidence="4 11" id="KW-0812">Transmembrane</keyword>
<dbReference type="GO" id="GO:0004930">
    <property type="term" value="F:G protein-coupled receptor activity"/>
    <property type="evidence" value="ECO:0007669"/>
    <property type="project" value="UniProtKB-KW"/>
</dbReference>
<protein>
    <recommendedName>
        <fullName evidence="12">G-protein coupled receptors family 1 profile domain-containing protein</fullName>
    </recommendedName>
</protein>
<feature type="transmembrane region" description="Helical" evidence="11">
    <location>
        <begin position="1271"/>
        <end position="1291"/>
    </location>
</feature>
<keyword evidence="8" id="KW-0675">Receptor</keyword>
<feature type="transmembrane region" description="Helical" evidence="11">
    <location>
        <begin position="1135"/>
        <end position="1156"/>
    </location>
</feature>
<keyword evidence="3" id="KW-1003">Cell membrane</keyword>
<evidence type="ECO:0000313" key="13">
    <source>
        <dbReference type="EMBL" id="KAK4304656.1"/>
    </source>
</evidence>
<evidence type="ECO:0000259" key="12">
    <source>
        <dbReference type="PROSITE" id="PS50262"/>
    </source>
</evidence>
<dbReference type="InterPro" id="IPR000276">
    <property type="entry name" value="GPCR_Rhodpsn"/>
</dbReference>
<feature type="transmembrane region" description="Helical" evidence="11">
    <location>
        <begin position="1187"/>
        <end position="1214"/>
    </location>
</feature>
<gene>
    <name evidence="13" type="ORF">Pmani_023404</name>
</gene>
<proteinExistence type="inferred from homology"/>
<evidence type="ECO:0000256" key="5">
    <source>
        <dbReference type="ARBA" id="ARBA00022989"/>
    </source>
</evidence>
<evidence type="ECO:0000313" key="14">
    <source>
        <dbReference type="Proteomes" id="UP001292094"/>
    </source>
</evidence>
<keyword evidence="14" id="KW-1185">Reference proteome</keyword>
<evidence type="ECO:0000256" key="7">
    <source>
        <dbReference type="ARBA" id="ARBA00023136"/>
    </source>
</evidence>
<feature type="transmembrane region" description="Helical" evidence="11">
    <location>
        <begin position="1103"/>
        <end position="1123"/>
    </location>
</feature>
<organism evidence="13 14">
    <name type="scientific">Petrolisthes manimaculis</name>
    <dbReference type="NCBI Taxonomy" id="1843537"/>
    <lineage>
        <taxon>Eukaryota</taxon>
        <taxon>Metazoa</taxon>
        <taxon>Ecdysozoa</taxon>
        <taxon>Arthropoda</taxon>
        <taxon>Crustacea</taxon>
        <taxon>Multicrustacea</taxon>
        <taxon>Malacostraca</taxon>
        <taxon>Eumalacostraca</taxon>
        <taxon>Eucarida</taxon>
        <taxon>Decapoda</taxon>
        <taxon>Pleocyemata</taxon>
        <taxon>Anomura</taxon>
        <taxon>Galatheoidea</taxon>
        <taxon>Porcellanidae</taxon>
        <taxon>Petrolisthes</taxon>
    </lineage>
</organism>
<dbReference type="CDD" id="cd00637">
    <property type="entry name" value="7tm_classA_rhodopsin-like"/>
    <property type="match status" value="1"/>
</dbReference>
<feature type="domain" description="G-protein coupled receptors family 1 profile" evidence="12">
    <location>
        <begin position="1009"/>
        <end position="1153"/>
    </location>
</feature>
<evidence type="ECO:0000256" key="10">
    <source>
        <dbReference type="ARBA" id="ARBA00023224"/>
    </source>
</evidence>
<keyword evidence="6" id="KW-0297">G-protein coupled receptor</keyword>
<evidence type="ECO:0000256" key="3">
    <source>
        <dbReference type="ARBA" id="ARBA00022475"/>
    </source>
</evidence>
<dbReference type="PROSITE" id="PS50262">
    <property type="entry name" value="G_PROTEIN_RECEP_F1_2"/>
    <property type="match status" value="1"/>
</dbReference>
<dbReference type="SUPFAM" id="SSF81321">
    <property type="entry name" value="Family A G protein-coupled receptor-like"/>
    <property type="match status" value="1"/>
</dbReference>
<name>A0AAE1U149_9EUCA</name>
<evidence type="ECO:0000256" key="1">
    <source>
        <dbReference type="ARBA" id="ARBA00004651"/>
    </source>
</evidence>
<keyword evidence="10" id="KW-0807">Transducer</keyword>
<keyword evidence="7 11" id="KW-0472">Membrane</keyword>
<dbReference type="GO" id="GO:0005886">
    <property type="term" value="C:plasma membrane"/>
    <property type="evidence" value="ECO:0007669"/>
    <property type="project" value="UniProtKB-SubCell"/>
</dbReference>
<evidence type="ECO:0000256" key="8">
    <source>
        <dbReference type="ARBA" id="ARBA00023170"/>
    </source>
</evidence>
<evidence type="ECO:0000256" key="4">
    <source>
        <dbReference type="ARBA" id="ARBA00022692"/>
    </source>
</evidence>
<feature type="transmembrane region" description="Helical" evidence="11">
    <location>
        <begin position="993"/>
        <end position="1016"/>
    </location>
</feature>
<comment type="subcellular location">
    <subcellularLocation>
        <location evidence="1">Cell membrane</location>
        <topology evidence="1">Multi-pass membrane protein</topology>
    </subcellularLocation>
</comment>
<dbReference type="PANTHER" id="PTHR24246">
    <property type="entry name" value="OLFACTORY RECEPTOR AND ADENOSINE RECEPTOR"/>
    <property type="match status" value="1"/>
</dbReference>
<dbReference type="PANTHER" id="PTHR24246:SF27">
    <property type="entry name" value="ADENOSINE RECEPTOR, ISOFORM A"/>
    <property type="match status" value="1"/>
</dbReference>
<accession>A0AAE1U149</accession>
<dbReference type="Proteomes" id="UP001292094">
    <property type="component" value="Unassembled WGS sequence"/>
</dbReference>
<keyword evidence="5 11" id="KW-1133">Transmembrane helix</keyword>
<dbReference type="EMBL" id="JAWZYT010002406">
    <property type="protein sequence ID" value="KAK4304656.1"/>
    <property type="molecule type" value="Genomic_DNA"/>
</dbReference>
<feature type="transmembrane region" description="Helical" evidence="11">
    <location>
        <begin position="1240"/>
        <end position="1259"/>
    </location>
</feature>
<sequence length="1308" mass="145475">MAGGERTVVVAGLVTLMAVSIVMESVMTVSSPSSSLPKTIPTSDHEEGLRLKCSNPTALELVQKAAVGTNVTMECLELLCSQSSLIPLVDDPSTDQVTYWLQGQIIPCYIHLPTSIMVGVGKMAALTPKVNVVLLWPQCVQTPGVARLQATPSLLATLPSICLHFLCHIGLELYSLSAATSILIPRPSLNTIEEKECFQALKTQTQHHITPLPVQSVIMNMTQGPKASPCPTIVIVAKLRENQQVFLVVRGWWCSSLSLSHLREIVLTWPVHTHTGLAHHLYSCLLDKSRLWPSVYNHYLTFLRDLLHPNLTISNLPLPCVTLICHPNTDVSFVTQGGNLTRLWFPYLTSCLSSSCLTLHKKLMECQTAINAGREVTVDSFIMLPLPHPGPQGRSVLIMSTEWWCYEGSGEDSLGRSRADLVAGLAMEGKPLQLTACKELICHANIHDFSSHTTIVALTNLSSHYFDLCLSFATTSYHHHHLTVFSQTLNTLQKQLLYLVGKQPLDLTTQQFLATLHTSSLLHLITCCPQVPLKVSRFIFINQSYYNCYSSFHLNTPHPHTCTLEDHQMWFKKQLAPNIYFTVLNTRMVPFRLRLFFRWLASLIAVNKTTINYLLNKDVVGSTFRDNIIYVLREENPASPGLTSFVSDLVEVGMMCSSSLTLTLCHNTPHFPAPQMGTVVIIVLHQCFVSLDDNDSVLMLVLTQLHNTGLDELAVCDGNNTLVMVPQQVKQVVYSSRGSQQIAEAIVQELRLIVPDWTWLAAESGQMWDFITYGWCLELHHLHQAKTVLDRTTTCIYYTIYNTTLFIGPKNKVSYHALIFPLTHPLHSTPIFPFPSKYPAPYILPLVGNSHLAPTTLQIQQLSSSPVQIRETTDPKDLIKATQITVKTMMTASLLGDQQCLQDLQHGTFTVTRLPHILLVGPVETDLVESSCLLSLPEYTLVQMLVSQYKRNLTTINKFWPTCSYNLVVVMGSDTGMILDWDYLSSSCKVTEFLLLTCAITIITVNLIGNLIVLIVILATSLIQEATFLLRASLATADLLLGMVPCGLAVYDHVALITGHLALHHLAPDTLHASFVHLASRQSPGFRQLRFERGGFPMVSGTIFSTSIMVSVLTLMILSLERLSVVAGQPIHHRLVVMSIGVSWMVSVMISILIHWRQDGFYFAGYFDPITKLTMSVGEGAPSVSLAAFYIMVGVVGVAAGVVVVSTVVTLYLLHHKEWMTQNKLRVHCKSREKERKQATLVFLGMVLMSVVGCMLLLLDMTADLPNTHPLSHYLTWWLFLAMASSNWALYSFTGGKFRKNLATLMKH</sequence>
<comment type="similarity">
    <text evidence="2">Belongs to the G-protein coupled receptor 1 family.</text>
</comment>
<evidence type="ECO:0000256" key="6">
    <source>
        <dbReference type="ARBA" id="ARBA00023040"/>
    </source>
</evidence>
<feature type="transmembrane region" description="Helical" evidence="11">
    <location>
        <begin position="1028"/>
        <end position="1051"/>
    </location>
</feature>
<keyword evidence="9" id="KW-0325">Glycoprotein</keyword>
<dbReference type="PRINTS" id="PR00237">
    <property type="entry name" value="GPCRRHODOPSN"/>
</dbReference>
<evidence type="ECO:0000256" key="11">
    <source>
        <dbReference type="SAM" id="Phobius"/>
    </source>
</evidence>
<dbReference type="InterPro" id="IPR017452">
    <property type="entry name" value="GPCR_Rhodpsn_7TM"/>
</dbReference>